<dbReference type="SUPFAM" id="SSF54285">
    <property type="entry name" value="MoaD/ThiS"/>
    <property type="match status" value="1"/>
</dbReference>
<dbReference type="Gene3D" id="3.10.20.30">
    <property type="match status" value="1"/>
</dbReference>
<proteinExistence type="predicted"/>
<dbReference type="NCBIfam" id="TIGR01683">
    <property type="entry name" value="thiS"/>
    <property type="match status" value="1"/>
</dbReference>
<keyword evidence="2" id="KW-1185">Reference proteome</keyword>
<dbReference type="CDD" id="cd00565">
    <property type="entry name" value="Ubl_ThiS"/>
    <property type="match status" value="1"/>
</dbReference>
<dbReference type="InterPro" id="IPR010035">
    <property type="entry name" value="Thi_S"/>
</dbReference>
<dbReference type="RefSeq" id="WP_250199317.1">
    <property type="nucleotide sequence ID" value="NZ_CP097636.1"/>
</dbReference>
<sequence>MTEPATAAVTPITVQVGGQPHALPAGCSLAALVEQLGHAPDSVATAVNGAFVARAQRAHHALADGDQVQCFKPITGG</sequence>
<dbReference type="Proteomes" id="UP001056201">
    <property type="component" value="Chromosome 2"/>
</dbReference>
<organism evidence="1 2">
    <name type="scientific">Aquincola tertiaricarbonis</name>
    <dbReference type="NCBI Taxonomy" id="391953"/>
    <lineage>
        <taxon>Bacteria</taxon>
        <taxon>Pseudomonadati</taxon>
        <taxon>Pseudomonadota</taxon>
        <taxon>Betaproteobacteria</taxon>
        <taxon>Burkholderiales</taxon>
        <taxon>Sphaerotilaceae</taxon>
        <taxon>Aquincola</taxon>
    </lineage>
</organism>
<name>A0ABY4SH56_AQUTE</name>
<dbReference type="InterPro" id="IPR016155">
    <property type="entry name" value="Mopterin_synth/thiamin_S_b"/>
</dbReference>
<evidence type="ECO:0000313" key="2">
    <source>
        <dbReference type="Proteomes" id="UP001056201"/>
    </source>
</evidence>
<gene>
    <name evidence="1" type="primary">thiS</name>
    <name evidence="1" type="ORF">MW290_19320</name>
</gene>
<dbReference type="PANTHER" id="PTHR34472:SF1">
    <property type="entry name" value="SULFUR CARRIER PROTEIN THIS"/>
    <property type="match status" value="1"/>
</dbReference>
<dbReference type="Pfam" id="PF02597">
    <property type="entry name" value="ThiS"/>
    <property type="match status" value="1"/>
</dbReference>
<protein>
    <submittedName>
        <fullName evidence="1">Sulfur carrier protein ThiS</fullName>
    </submittedName>
</protein>
<dbReference type="InterPro" id="IPR012675">
    <property type="entry name" value="Beta-grasp_dom_sf"/>
</dbReference>
<accession>A0ABY4SH56</accession>
<dbReference type="InterPro" id="IPR003749">
    <property type="entry name" value="ThiS/MoaD-like"/>
</dbReference>
<evidence type="ECO:0000313" key="1">
    <source>
        <dbReference type="EMBL" id="URI11118.1"/>
    </source>
</evidence>
<dbReference type="EMBL" id="CP097636">
    <property type="protein sequence ID" value="URI11118.1"/>
    <property type="molecule type" value="Genomic_DNA"/>
</dbReference>
<dbReference type="PANTHER" id="PTHR34472">
    <property type="entry name" value="SULFUR CARRIER PROTEIN THIS"/>
    <property type="match status" value="1"/>
</dbReference>
<reference evidence="1" key="1">
    <citation type="submission" date="2022-05" db="EMBL/GenBank/DDBJ databases">
        <title>An RpoN-dependent PEP-CTERM gene is involved in floc formation of an Aquincola tertiaricarbonis strain.</title>
        <authorList>
            <person name="Qiu D."/>
            <person name="Xia M."/>
        </authorList>
    </citation>
    <scope>NUCLEOTIDE SEQUENCE</scope>
    <source>
        <strain evidence="1">RN12</strain>
    </source>
</reference>